<reference evidence="1" key="1">
    <citation type="submission" date="2014-09" db="EMBL/GenBank/DDBJ databases">
        <authorList>
            <person name="Magalhaes I.L.F."/>
            <person name="Oliveira U."/>
            <person name="Santos F.R."/>
            <person name="Vidigal T.H.D.A."/>
            <person name="Brescovit A.D."/>
            <person name="Santos A.J."/>
        </authorList>
    </citation>
    <scope>NUCLEOTIDE SEQUENCE</scope>
    <source>
        <tissue evidence="1">Shoot tissue taken approximately 20 cm above the soil surface</tissue>
    </source>
</reference>
<protein>
    <submittedName>
        <fullName evidence="1">Uncharacterized protein</fullName>
    </submittedName>
</protein>
<dbReference type="AlphaFoldDB" id="A0A0A9C9U9"/>
<dbReference type="EMBL" id="GBRH01229598">
    <property type="protein sequence ID" value="JAD68297.1"/>
    <property type="molecule type" value="Transcribed_RNA"/>
</dbReference>
<organism evidence="1">
    <name type="scientific">Arundo donax</name>
    <name type="common">Giant reed</name>
    <name type="synonym">Donax arundinaceus</name>
    <dbReference type="NCBI Taxonomy" id="35708"/>
    <lineage>
        <taxon>Eukaryota</taxon>
        <taxon>Viridiplantae</taxon>
        <taxon>Streptophyta</taxon>
        <taxon>Embryophyta</taxon>
        <taxon>Tracheophyta</taxon>
        <taxon>Spermatophyta</taxon>
        <taxon>Magnoliopsida</taxon>
        <taxon>Liliopsida</taxon>
        <taxon>Poales</taxon>
        <taxon>Poaceae</taxon>
        <taxon>PACMAD clade</taxon>
        <taxon>Arundinoideae</taxon>
        <taxon>Arundineae</taxon>
        <taxon>Arundo</taxon>
    </lineage>
</organism>
<evidence type="ECO:0000313" key="1">
    <source>
        <dbReference type="EMBL" id="JAD68297.1"/>
    </source>
</evidence>
<accession>A0A0A9C9U9</accession>
<sequence>MEPPNICECPAQYSFIDEERKYKGCKPDFQPEL</sequence>
<proteinExistence type="predicted"/>
<name>A0A0A9C9U9_ARUDO</name>
<reference evidence="1" key="2">
    <citation type="journal article" date="2015" name="Data Brief">
        <title>Shoot transcriptome of the giant reed, Arundo donax.</title>
        <authorList>
            <person name="Barrero R.A."/>
            <person name="Guerrero F.D."/>
            <person name="Moolhuijzen P."/>
            <person name="Goolsby J.A."/>
            <person name="Tidwell J."/>
            <person name="Bellgard S.E."/>
            <person name="Bellgard M.I."/>
        </authorList>
    </citation>
    <scope>NUCLEOTIDE SEQUENCE</scope>
    <source>
        <tissue evidence="1">Shoot tissue taken approximately 20 cm above the soil surface</tissue>
    </source>
</reference>